<reference evidence="1 2" key="1">
    <citation type="journal article" date="2016" name="Genome Announc.">
        <title>Complete Genome Sequences of Aerococcus christensenii CCUG 28831T, Aerococcus sanguinicola CCUG 43001T, Aerococcus urinae CCUG 36881T, Aerococcus urinaeequi CCUG 28094T, Aerococcus urinaehominis CCUG 42038 BT, and Aerococcus viridans CCUG 4311T.</title>
        <authorList>
            <person name="Carkaci D."/>
            <person name="Dargis R."/>
            <person name="Nielsen X.C."/>
            <person name="Skovgaard O."/>
            <person name="Fuursted K."/>
            <person name="Christensen J.J."/>
        </authorList>
    </citation>
    <scope>NUCLEOTIDE SEQUENCE [LARGE SCALE GENOMIC DNA]</scope>
    <source>
        <strain evidence="1 2">CCUG43001</strain>
    </source>
</reference>
<dbReference type="AlphaFoldDB" id="A0A120I9H0"/>
<evidence type="ECO:0000313" key="2">
    <source>
        <dbReference type="Proteomes" id="UP000069912"/>
    </source>
</evidence>
<proteinExistence type="predicted"/>
<reference evidence="2" key="2">
    <citation type="submission" date="2016-01" db="EMBL/GenBank/DDBJ databases">
        <title>Six Aerococcus type strain genome sequencing and assembly using PacBio and Illumina Hiseq.</title>
        <authorList>
            <person name="Carkaci D."/>
            <person name="Dargis R."/>
            <person name="Nielsen X.C."/>
            <person name="Skovgaard O."/>
            <person name="Fuursted K."/>
            <person name="Christensen J.J."/>
        </authorList>
    </citation>
    <scope>NUCLEOTIDE SEQUENCE [LARGE SCALE GENOMIC DNA]</scope>
    <source>
        <strain evidence="2">CCUG43001</strain>
    </source>
</reference>
<protein>
    <submittedName>
        <fullName evidence="1">Uncharacterized protein</fullName>
    </submittedName>
</protein>
<accession>A0A120I9H0</accession>
<gene>
    <name evidence="1" type="ORF">AWM72_08995</name>
</gene>
<organism evidence="1 2">
    <name type="scientific">Aerococcus sanguinicola</name>
    <dbReference type="NCBI Taxonomy" id="119206"/>
    <lineage>
        <taxon>Bacteria</taxon>
        <taxon>Bacillati</taxon>
        <taxon>Bacillota</taxon>
        <taxon>Bacilli</taxon>
        <taxon>Lactobacillales</taxon>
        <taxon>Aerococcaceae</taxon>
        <taxon>Aerococcus</taxon>
    </lineage>
</organism>
<dbReference type="Proteomes" id="UP000069912">
    <property type="component" value="Chromosome"/>
</dbReference>
<name>A0A120I9H0_9LACT</name>
<keyword evidence="2" id="KW-1185">Reference proteome</keyword>
<dbReference type="KEGG" id="asan:AWM72_08995"/>
<evidence type="ECO:0000313" key="1">
    <source>
        <dbReference type="EMBL" id="AMB94883.1"/>
    </source>
</evidence>
<sequence length="117" mass="12988">MQSVWLAQQIWQIYSNLTAEEQGQVLILFEGAEGDELSAQALERVAQLIRDTVFEIAGEAIAQSLELIYSIKALDGLDLDLLADGIFDGVCSNDRTLSDDDWLAVIKNLQAHHLMVK</sequence>
<dbReference type="EMBL" id="CP014160">
    <property type="protein sequence ID" value="AMB94883.1"/>
    <property type="molecule type" value="Genomic_DNA"/>
</dbReference>